<protein>
    <submittedName>
        <fullName evidence="2">Uncharacterized protein</fullName>
    </submittedName>
</protein>
<dbReference type="InterPro" id="IPR003676">
    <property type="entry name" value="SAUR_fam"/>
</dbReference>
<dbReference type="Proteomes" id="UP000825935">
    <property type="component" value="Chromosome 12"/>
</dbReference>
<dbReference type="EMBL" id="CM035417">
    <property type="protein sequence ID" value="KAH7424028.1"/>
    <property type="molecule type" value="Genomic_DNA"/>
</dbReference>
<evidence type="ECO:0000313" key="3">
    <source>
        <dbReference type="Proteomes" id="UP000825935"/>
    </source>
</evidence>
<dbReference type="AlphaFoldDB" id="A0A8T2TNI1"/>
<proteinExistence type="inferred from homology"/>
<accession>A0A8T2TNI1</accession>
<dbReference type="PANTHER" id="PTHR31374">
    <property type="entry name" value="AUXIN-INDUCED PROTEIN-LIKE-RELATED"/>
    <property type="match status" value="1"/>
</dbReference>
<comment type="caution">
    <text evidence="2">The sequence shown here is derived from an EMBL/GenBank/DDBJ whole genome shotgun (WGS) entry which is preliminary data.</text>
</comment>
<keyword evidence="3" id="KW-1185">Reference proteome</keyword>
<evidence type="ECO:0000313" key="2">
    <source>
        <dbReference type="EMBL" id="KAH7424028.1"/>
    </source>
</evidence>
<organism evidence="2 3">
    <name type="scientific">Ceratopteris richardii</name>
    <name type="common">Triangle waterfern</name>
    <dbReference type="NCBI Taxonomy" id="49495"/>
    <lineage>
        <taxon>Eukaryota</taxon>
        <taxon>Viridiplantae</taxon>
        <taxon>Streptophyta</taxon>
        <taxon>Embryophyta</taxon>
        <taxon>Tracheophyta</taxon>
        <taxon>Polypodiopsida</taxon>
        <taxon>Polypodiidae</taxon>
        <taxon>Polypodiales</taxon>
        <taxon>Pteridineae</taxon>
        <taxon>Pteridaceae</taxon>
        <taxon>Parkerioideae</taxon>
        <taxon>Ceratopteris</taxon>
    </lineage>
</organism>
<sequence length="244" mass="28160">MSQSRLHRLICLRKMLQRWRSRTILSSHSFSESENHAETVSLSSRRRLFQKRRSLSLPSKHWGSRRNMRKVPPGHLAVYVGENEQARTRFVIKTACLRHPLFKALLEKTAEEMGFHHEGALGIPCEAHFFEFLLNLIHMTPDDDTGNNVVEILKLYSRRCKRHDNIDGKGRDENAHFYDLICPQHVELLKDLLESSIPHHTRLPEVLNSYVARSVALSVCKLDQSVTSSYVSTNNHLSSHHILA</sequence>
<name>A0A8T2TNI1_CERRI</name>
<reference evidence="2" key="1">
    <citation type="submission" date="2021-08" db="EMBL/GenBank/DDBJ databases">
        <title>WGS assembly of Ceratopteris richardii.</title>
        <authorList>
            <person name="Marchant D.B."/>
            <person name="Chen G."/>
            <person name="Jenkins J."/>
            <person name="Shu S."/>
            <person name="Leebens-Mack J."/>
            <person name="Grimwood J."/>
            <person name="Schmutz J."/>
            <person name="Soltis P."/>
            <person name="Soltis D."/>
            <person name="Chen Z.-H."/>
        </authorList>
    </citation>
    <scope>NUCLEOTIDE SEQUENCE</scope>
    <source>
        <strain evidence="2">Whitten #5841</strain>
        <tissue evidence="2">Leaf</tissue>
    </source>
</reference>
<dbReference type="PANTHER" id="PTHR31374:SF32">
    <property type="entry name" value="SAUR FAMILY PROTEIN"/>
    <property type="match status" value="1"/>
</dbReference>
<comment type="similarity">
    <text evidence="1">Belongs to the ARG7 family.</text>
</comment>
<gene>
    <name evidence="2" type="ORF">KP509_12G086600</name>
</gene>
<dbReference type="Pfam" id="PF02519">
    <property type="entry name" value="Auxin_inducible"/>
    <property type="match status" value="1"/>
</dbReference>
<dbReference type="GO" id="GO:0009733">
    <property type="term" value="P:response to auxin"/>
    <property type="evidence" value="ECO:0007669"/>
    <property type="project" value="InterPro"/>
</dbReference>
<evidence type="ECO:0000256" key="1">
    <source>
        <dbReference type="ARBA" id="ARBA00006974"/>
    </source>
</evidence>
<dbReference type="OrthoDB" id="1916968at2759"/>